<protein>
    <submittedName>
        <fullName evidence="3">Plasmid maintenance system antidote protein</fullName>
    </submittedName>
</protein>
<dbReference type="EMBL" id="JGZN01000005">
    <property type="protein sequence ID" value="KFI93510.1"/>
    <property type="molecule type" value="Genomic_DNA"/>
</dbReference>
<dbReference type="InterPro" id="IPR010982">
    <property type="entry name" value="Lambda_DNA-bd_dom_sf"/>
</dbReference>
<accession>A0A087DDB0</accession>
<dbReference type="SUPFAM" id="SSF47413">
    <property type="entry name" value="lambda repressor-like DNA-binding domains"/>
    <property type="match status" value="1"/>
</dbReference>
<evidence type="ECO:0000313" key="3">
    <source>
        <dbReference type="EMBL" id="KFI93510.1"/>
    </source>
</evidence>
<comment type="caution">
    <text evidence="3">The sequence shown here is derived from an EMBL/GenBank/DDBJ whole genome shotgun (WGS) entry which is preliminary data.</text>
</comment>
<dbReference type="PROSITE" id="PS50943">
    <property type="entry name" value="HTH_CROC1"/>
    <property type="match status" value="1"/>
</dbReference>
<dbReference type="Gene3D" id="1.10.260.40">
    <property type="entry name" value="lambda repressor-like DNA-binding domains"/>
    <property type="match status" value="1"/>
</dbReference>
<feature type="region of interest" description="Disordered" evidence="1">
    <location>
        <begin position="90"/>
        <end position="118"/>
    </location>
</feature>
<name>A0A087DDB0_9BIFI</name>
<feature type="compositionally biased region" description="Polar residues" evidence="1">
    <location>
        <begin position="90"/>
        <end position="102"/>
    </location>
</feature>
<dbReference type="GO" id="GO:0003677">
    <property type="term" value="F:DNA binding"/>
    <property type="evidence" value="ECO:0007669"/>
    <property type="project" value="InterPro"/>
</dbReference>
<proteinExistence type="predicted"/>
<dbReference type="InterPro" id="IPR001387">
    <property type="entry name" value="Cro/C1-type_HTH"/>
</dbReference>
<dbReference type="CDD" id="cd00093">
    <property type="entry name" value="HTH_XRE"/>
    <property type="match status" value="1"/>
</dbReference>
<reference evidence="3 4" key="1">
    <citation type="submission" date="2014-03" db="EMBL/GenBank/DDBJ databases">
        <title>Genomics of Bifidobacteria.</title>
        <authorList>
            <person name="Ventura M."/>
            <person name="Milani C."/>
            <person name="Lugli G.A."/>
        </authorList>
    </citation>
    <scope>NUCLEOTIDE SEQUENCE [LARGE SCALE GENOMIC DNA]</scope>
    <source>
        <strain evidence="3 4">DSM 23967</strain>
    </source>
</reference>
<sequence>MTATLIQPLTRASEEHLSETIAFNIRVMLAARGENQTSLAEALGIKRAAMSMKMSGKIGWSVVDLVNASRFLDLSVDALIDDSYMRQMQTAKNRKATGNTPMASGELLRLGLNQRPSD</sequence>
<dbReference type="AlphaFoldDB" id="A0A087DDB0"/>
<feature type="domain" description="HTH cro/C1-type" evidence="2">
    <location>
        <begin position="25"/>
        <end position="79"/>
    </location>
</feature>
<evidence type="ECO:0000259" key="2">
    <source>
        <dbReference type="PROSITE" id="PS50943"/>
    </source>
</evidence>
<organism evidence="3 4">
    <name type="scientific">Bifidobacterium saguini DSM 23967</name>
    <dbReference type="NCBI Taxonomy" id="1437607"/>
    <lineage>
        <taxon>Bacteria</taxon>
        <taxon>Bacillati</taxon>
        <taxon>Actinomycetota</taxon>
        <taxon>Actinomycetes</taxon>
        <taxon>Bifidobacteriales</taxon>
        <taxon>Bifidobacteriaceae</taxon>
        <taxon>Bifidobacterium</taxon>
    </lineage>
</organism>
<evidence type="ECO:0000313" key="4">
    <source>
        <dbReference type="Proteomes" id="UP000029066"/>
    </source>
</evidence>
<gene>
    <name evidence="3" type="ORF">BISA_1598</name>
</gene>
<dbReference type="Proteomes" id="UP000029066">
    <property type="component" value="Unassembled WGS sequence"/>
</dbReference>
<dbReference type="OrthoDB" id="3240217at2"/>
<evidence type="ECO:0000256" key="1">
    <source>
        <dbReference type="SAM" id="MobiDB-lite"/>
    </source>
</evidence>